<keyword evidence="4" id="KW-1133">Transmembrane helix</keyword>
<dbReference type="InterPro" id="IPR002053">
    <property type="entry name" value="Glyco_hydro_25"/>
</dbReference>
<name>A0AAP9JAJ6_LEULA</name>
<dbReference type="SMART" id="SM00728">
    <property type="entry name" value="ChW"/>
    <property type="match status" value="9"/>
</dbReference>
<accession>A0AAP9JAJ6</accession>
<dbReference type="PANTHER" id="PTHR34135:SF2">
    <property type="entry name" value="LYSOZYME"/>
    <property type="match status" value="1"/>
</dbReference>
<dbReference type="GO" id="GO:0016998">
    <property type="term" value="P:cell wall macromolecule catabolic process"/>
    <property type="evidence" value="ECO:0007669"/>
    <property type="project" value="InterPro"/>
</dbReference>
<keyword evidence="2" id="KW-0378">Hydrolase</keyword>
<reference evidence="5 6" key="1">
    <citation type="submission" date="2019-06" db="EMBL/GenBank/DDBJ databases">
        <title>Genome analyses of bacteria isolated from kimchi.</title>
        <authorList>
            <person name="Lee S."/>
            <person name="Ahn S."/>
            <person name="Roh S."/>
        </authorList>
    </citation>
    <scope>NUCLEOTIDE SEQUENCE [LARGE SCALE GENOMIC DNA]</scope>
    <source>
        <strain evidence="5 6">CBA3625</strain>
    </source>
</reference>
<dbReference type="SUPFAM" id="SSF51445">
    <property type="entry name" value="(Trans)glycosidases"/>
    <property type="match status" value="1"/>
</dbReference>
<dbReference type="AlphaFoldDB" id="A0AAP9JAJ6"/>
<keyword evidence="6" id="KW-1185">Reference proteome</keyword>
<keyword evidence="4" id="KW-0812">Transmembrane</keyword>
<dbReference type="InterPro" id="IPR006637">
    <property type="entry name" value="ChW"/>
</dbReference>
<evidence type="ECO:0000256" key="4">
    <source>
        <dbReference type="SAM" id="Phobius"/>
    </source>
</evidence>
<dbReference type="Proteomes" id="UP000321298">
    <property type="component" value="Chromosome"/>
</dbReference>
<dbReference type="PANTHER" id="PTHR34135">
    <property type="entry name" value="LYSOZYME"/>
    <property type="match status" value="1"/>
</dbReference>
<feature type="transmembrane region" description="Helical" evidence="4">
    <location>
        <begin position="36"/>
        <end position="56"/>
    </location>
</feature>
<evidence type="ECO:0000256" key="1">
    <source>
        <dbReference type="ARBA" id="ARBA00010646"/>
    </source>
</evidence>
<dbReference type="Pfam" id="PF07538">
    <property type="entry name" value="ChW"/>
    <property type="match status" value="9"/>
</dbReference>
<comment type="similarity">
    <text evidence="1">Belongs to the glycosyl hydrolase 25 family.</text>
</comment>
<dbReference type="GO" id="GO:0003796">
    <property type="term" value="F:lysozyme activity"/>
    <property type="evidence" value="ECO:0007669"/>
    <property type="project" value="InterPro"/>
</dbReference>
<evidence type="ECO:0000256" key="2">
    <source>
        <dbReference type="ARBA" id="ARBA00022801"/>
    </source>
</evidence>
<dbReference type="InterPro" id="IPR018077">
    <property type="entry name" value="Glyco_hydro_fam25_subgr"/>
</dbReference>
<gene>
    <name evidence="5" type="ORF">FGL83_07555</name>
</gene>
<sequence>MVFIFLVTIDDVNFVIISKAYKVIWKVDLTMKNNRITGGLVVILTVVIGLLLTTQWSSPISAAQQPSVQYRTHVQDIGWQPYVANGQMAGTTGQGKRLEATTIQLANQDSTMMGSIQYQTHIQNIGWQNWTQDGGISGTSGQSLRLEAIRIKLSGNIANYYDVYYRVHAQNFGWLGWASNGQAAGTAGYGYRLEALEVVLVPKGQPAPGSTANAFYNLNGEPSVQYRTHVQDIGWQNFVSDGQTSGTTGQGKRLEATTIQLGNQNAATSGSIQYQTQIQNIGWQNWVQDGALSGTQGQSLRLETIRIKLTGNIANSYNVYYRVHAQNFGWLGWASNGQDAGTVGYGYRLEALQIVLVPKGQPAPGDTTNPSYTRKPDPSIHYQTNVQNSGWQTSVADGATAGTMGQALRVEAFKANVSDLPDNMSGGVTYKAYVQNVGWQSAVNDNAVAGTSGQGLRVEALSFNLTGTLSDSYDIYYRTYVQNYGWLGWASNGQTAGTSGRGLRIEAIQVQLVKKGGTAPGGGTAYLPPIAPSDFIDVSSHQSWLTQADYKAMYAAGIKTAVIKLSEYTTYKNPYAATQISYARNAGMKIAAYHYAWFTNSTEAAIEATYFANYAKVLGLPSDTVMVDDYEEGYAVNSSGDKVADLNAFRNTLAQQGYSNVVNYSYKAITGSGNIVDTDRLNTKDIWLAQYPNEANPAAARALQYNSEFAAWQYSASKYFTGLSQNKPLDISIDYTGRFTN</sequence>
<keyword evidence="3" id="KW-0326">Glycosidase</keyword>
<dbReference type="Gene3D" id="3.20.20.80">
    <property type="entry name" value="Glycosidases"/>
    <property type="match status" value="1"/>
</dbReference>
<keyword evidence="4" id="KW-0472">Membrane</keyword>
<dbReference type="EMBL" id="CP042387">
    <property type="protein sequence ID" value="QEA44542.1"/>
    <property type="molecule type" value="Genomic_DNA"/>
</dbReference>
<organism evidence="5 6">
    <name type="scientific">Leuconostoc lactis</name>
    <dbReference type="NCBI Taxonomy" id="1246"/>
    <lineage>
        <taxon>Bacteria</taxon>
        <taxon>Bacillati</taxon>
        <taxon>Bacillota</taxon>
        <taxon>Bacilli</taxon>
        <taxon>Lactobacillales</taxon>
        <taxon>Lactobacillaceae</taxon>
        <taxon>Leuconostoc</taxon>
    </lineage>
</organism>
<evidence type="ECO:0008006" key="7">
    <source>
        <dbReference type="Google" id="ProtNLM"/>
    </source>
</evidence>
<evidence type="ECO:0000313" key="5">
    <source>
        <dbReference type="EMBL" id="QEA44542.1"/>
    </source>
</evidence>
<dbReference type="GO" id="GO:0016052">
    <property type="term" value="P:carbohydrate catabolic process"/>
    <property type="evidence" value="ECO:0007669"/>
    <property type="project" value="TreeGrafter"/>
</dbReference>
<dbReference type="GO" id="GO:0009253">
    <property type="term" value="P:peptidoglycan catabolic process"/>
    <property type="evidence" value="ECO:0007669"/>
    <property type="project" value="InterPro"/>
</dbReference>
<evidence type="ECO:0000313" key="6">
    <source>
        <dbReference type="Proteomes" id="UP000321298"/>
    </source>
</evidence>
<evidence type="ECO:0000256" key="3">
    <source>
        <dbReference type="ARBA" id="ARBA00023295"/>
    </source>
</evidence>
<dbReference type="SMART" id="SM00641">
    <property type="entry name" value="Glyco_25"/>
    <property type="match status" value="1"/>
</dbReference>
<dbReference type="InterPro" id="IPR017853">
    <property type="entry name" value="GH"/>
</dbReference>
<protein>
    <recommendedName>
        <fullName evidence="7">Lysozyme</fullName>
    </recommendedName>
</protein>
<dbReference type="Pfam" id="PF01183">
    <property type="entry name" value="Glyco_hydro_25"/>
    <property type="match status" value="1"/>
</dbReference>
<proteinExistence type="inferred from homology"/>
<dbReference type="PROSITE" id="PS51904">
    <property type="entry name" value="GLYCOSYL_HYDROL_F25_2"/>
    <property type="match status" value="1"/>
</dbReference>